<evidence type="ECO:0000256" key="3">
    <source>
        <dbReference type="PROSITE-ProRule" id="PRU00023"/>
    </source>
</evidence>
<dbReference type="PROSITE" id="PS50088">
    <property type="entry name" value="ANK_REPEAT"/>
    <property type="match status" value="1"/>
</dbReference>
<dbReference type="Gene3D" id="1.25.40.20">
    <property type="entry name" value="Ankyrin repeat-containing domain"/>
    <property type="match status" value="1"/>
</dbReference>
<dbReference type="EMBL" id="CAJOAZ010000030">
    <property type="protein sequence ID" value="CAF3497361.1"/>
    <property type="molecule type" value="Genomic_DNA"/>
</dbReference>
<feature type="repeat" description="ANK" evidence="3">
    <location>
        <begin position="39"/>
        <end position="71"/>
    </location>
</feature>
<dbReference type="SMART" id="SM00248">
    <property type="entry name" value="ANK"/>
    <property type="match status" value="2"/>
</dbReference>
<dbReference type="AlphaFoldDB" id="A0A813V5P7"/>
<evidence type="ECO:0000256" key="1">
    <source>
        <dbReference type="ARBA" id="ARBA00022737"/>
    </source>
</evidence>
<keyword evidence="2 3" id="KW-0040">ANK repeat</keyword>
<reference evidence="4" key="1">
    <citation type="submission" date="2021-02" db="EMBL/GenBank/DDBJ databases">
        <authorList>
            <person name="Nowell W R."/>
        </authorList>
    </citation>
    <scope>NUCLEOTIDE SEQUENCE</scope>
</reference>
<dbReference type="PANTHER" id="PTHR24171">
    <property type="entry name" value="ANKYRIN REPEAT DOMAIN-CONTAINING PROTEIN 39-RELATED"/>
    <property type="match status" value="1"/>
</dbReference>
<sequence>MTEKKTSDFYWACRNGDVDAVKRILPNLSSTDVNRVESNGSTALHAASYYGHAVIVQLLLERGADTTIKNKYKKTAEDEASTDEVRAVFKASTETKAADGSDDIPPSKFVTLYPNSEGKDKSQLATKILKARLGIHQAHQYTIAATSNLDYLEKKYRKQCEKLGLNGNAGCDPYAFFDLEFDKECFTAIDVQSFSVYPGEEEVHVLPGTFFEVTQIRKDSQGITSISLKNVPVNNDVLSTVI</sequence>
<dbReference type="Proteomes" id="UP000663845">
    <property type="component" value="Unassembled WGS sequence"/>
</dbReference>
<dbReference type="Proteomes" id="UP000663844">
    <property type="component" value="Unassembled WGS sequence"/>
</dbReference>
<protein>
    <submittedName>
        <fullName evidence="4">Uncharacterized protein</fullName>
    </submittedName>
</protein>
<dbReference type="InterPro" id="IPR002110">
    <property type="entry name" value="Ankyrin_rpt"/>
</dbReference>
<keyword evidence="1" id="KW-0677">Repeat</keyword>
<comment type="caution">
    <text evidence="4">The sequence shown here is derived from an EMBL/GenBank/DDBJ whole genome shotgun (WGS) entry which is preliminary data.</text>
</comment>
<evidence type="ECO:0000256" key="2">
    <source>
        <dbReference type="ARBA" id="ARBA00023043"/>
    </source>
</evidence>
<dbReference type="PROSITE" id="PS50297">
    <property type="entry name" value="ANK_REP_REGION"/>
    <property type="match status" value="1"/>
</dbReference>
<name>A0A813V5P7_9BILA</name>
<gene>
    <name evidence="4" type="ORF">JYZ213_LOCUS7074</name>
    <name evidence="5" type="ORF">OXD698_LOCUS1106</name>
</gene>
<evidence type="ECO:0000313" key="6">
    <source>
        <dbReference type="Proteomes" id="UP000663845"/>
    </source>
</evidence>
<proteinExistence type="predicted"/>
<dbReference type="PANTHER" id="PTHR24171:SF10">
    <property type="entry name" value="ANKYRIN REPEAT DOMAIN-CONTAINING PROTEIN 29-LIKE"/>
    <property type="match status" value="1"/>
</dbReference>
<dbReference type="InterPro" id="IPR036770">
    <property type="entry name" value="Ankyrin_rpt-contain_sf"/>
</dbReference>
<dbReference type="EMBL" id="CAJNOG010000045">
    <property type="protein sequence ID" value="CAF0835541.1"/>
    <property type="molecule type" value="Genomic_DNA"/>
</dbReference>
<dbReference type="Gene3D" id="3.90.176.10">
    <property type="entry name" value="Toxin ADP-ribosyltransferase, Chain A, domain 1"/>
    <property type="match status" value="1"/>
</dbReference>
<dbReference type="SUPFAM" id="SSF48403">
    <property type="entry name" value="Ankyrin repeat"/>
    <property type="match status" value="1"/>
</dbReference>
<accession>A0A813V5P7</accession>
<evidence type="ECO:0000313" key="5">
    <source>
        <dbReference type="EMBL" id="CAF3497361.1"/>
    </source>
</evidence>
<organism evidence="4 6">
    <name type="scientific">Adineta steineri</name>
    <dbReference type="NCBI Taxonomy" id="433720"/>
    <lineage>
        <taxon>Eukaryota</taxon>
        <taxon>Metazoa</taxon>
        <taxon>Spiralia</taxon>
        <taxon>Gnathifera</taxon>
        <taxon>Rotifera</taxon>
        <taxon>Eurotatoria</taxon>
        <taxon>Bdelloidea</taxon>
        <taxon>Adinetida</taxon>
        <taxon>Adinetidae</taxon>
        <taxon>Adineta</taxon>
    </lineage>
</organism>
<evidence type="ECO:0000313" key="4">
    <source>
        <dbReference type="EMBL" id="CAF0835541.1"/>
    </source>
</evidence>
<dbReference type="Pfam" id="PF12796">
    <property type="entry name" value="Ank_2"/>
    <property type="match status" value="1"/>
</dbReference>